<protein>
    <recommendedName>
        <fullName evidence="2">MIR domain-containing protein</fullName>
    </recommendedName>
</protein>
<evidence type="ECO:0000313" key="4">
    <source>
        <dbReference type="Proteomes" id="UP000595437"/>
    </source>
</evidence>
<dbReference type="GO" id="GO:0004169">
    <property type="term" value="F:dolichyl-phosphate-mannose-protein mannosyltransferase activity"/>
    <property type="evidence" value="ECO:0007669"/>
    <property type="project" value="TreeGrafter"/>
</dbReference>
<proteinExistence type="predicted"/>
<keyword evidence="4" id="KW-1185">Reference proteome</keyword>
<sequence length="168" mass="18628">GNGDGHFSSSFQSSLEGNVLHNASMPREVAYGSIISLKNHRTGGGYLHSHFHLYPEGIGAKQQQVTSYAHKDDNNKFIVKKWNVEPSIKSKELSDDGEEEPIELLHHGGLVRLEHAITGRNIHSHHEPAPISKKMFQVTGYGENGTGDANDVWKVEILEAPREKLSIQ</sequence>
<dbReference type="PROSITE" id="PS50919">
    <property type="entry name" value="MIR"/>
    <property type="match status" value="2"/>
</dbReference>
<dbReference type="PANTHER" id="PTHR10050:SF46">
    <property type="entry name" value="PROTEIN O-MANNOSYL-TRANSFERASE 2"/>
    <property type="match status" value="1"/>
</dbReference>
<evidence type="ECO:0000259" key="2">
    <source>
        <dbReference type="PROSITE" id="PS50919"/>
    </source>
</evidence>
<gene>
    <name evidence="3" type="ORF">FKW44_002617</name>
</gene>
<dbReference type="PANTHER" id="PTHR10050">
    <property type="entry name" value="DOLICHYL-PHOSPHATE-MANNOSE--PROTEIN MANNOSYLTRANSFERASE"/>
    <property type="match status" value="1"/>
</dbReference>
<dbReference type="Pfam" id="PF02815">
    <property type="entry name" value="MIR"/>
    <property type="match status" value="1"/>
</dbReference>
<dbReference type="InterPro" id="IPR027005">
    <property type="entry name" value="PMT-like"/>
</dbReference>
<dbReference type="EMBL" id="CP045891">
    <property type="protein sequence ID" value="QQP57580.1"/>
    <property type="molecule type" value="Genomic_DNA"/>
</dbReference>
<dbReference type="Proteomes" id="UP000595437">
    <property type="component" value="Chromosome 2"/>
</dbReference>
<dbReference type="InterPro" id="IPR036300">
    <property type="entry name" value="MIR_dom_sf"/>
</dbReference>
<evidence type="ECO:0000256" key="1">
    <source>
        <dbReference type="ARBA" id="ARBA00022737"/>
    </source>
</evidence>
<dbReference type="Gene3D" id="2.80.10.50">
    <property type="match status" value="1"/>
</dbReference>
<accession>A0A7T8KKN8</accession>
<feature type="domain" description="MIR" evidence="2">
    <location>
        <begin position="102"/>
        <end position="158"/>
    </location>
</feature>
<feature type="non-terminal residue" evidence="3">
    <location>
        <position position="1"/>
    </location>
</feature>
<feature type="domain" description="MIR" evidence="2">
    <location>
        <begin position="26"/>
        <end position="87"/>
    </location>
</feature>
<name>A0A7T8KKN8_CALRO</name>
<dbReference type="OrthoDB" id="5561486at2759"/>
<dbReference type="SMART" id="SM00472">
    <property type="entry name" value="MIR"/>
    <property type="match status" value="2"/>
</dbReference>
<organism evidence="3 4">
    <name type="scientific">Caligus rogercresseyi</name>
    <name type="common">Sea louse</name>
    <dbReference type="NCBI Taxonomy" id="217165"/>
    <lineage>
        <taxon>Eukaryota</taxon>
        <taxon>Metazoa</taxon>
        <taxon>Ecdysozoa</taxon>
        <taxon>Arthropoda</taxon>
        <taxon>Crustacea</taxon>
        <taxon>Multicrustacea</taxon>
        <taxon>Hexanauplia</taxon>
        <taxon>Copepoda</taxon>
        <taxon>Siphonostomatoida</taxon>
        <taxon>Caligidae</taxon>
        <taxon>Caligus</taxon>
    </lineage>
</organism>
<evidence type="ECO:0000313" key="3">
    <source>
        <dbReference type="EMBL" id="QQP57580.1"/>
    </source>
</evidence>
<dbReference type="GO" id="GO:0005783">
    <property type="term" value="C:endoplasmic reticulum"/>
    <property type="evidence" value="ECO:0007669"/>
    <property type="project" value="TreeGrafter"/>
</dbReference>
<keyword evidence="1" id="KW-0677">Repeat</keyword>
<dbReference type="AlphaFoldDB" id="A0A7T8KKN8"/>
<dbReference type="SUPFAM" id="SSF82109">
    <property type="entry name" value="MIR domain"/>
    <property type="match status" value="1"/>
</dbReference>
<reference evidence="4" key="1">
    <citation type="submission" date="2021-01" db="EMBL/GenBank/DDBJ databases">
        <title>Caligus Genome Assembly.</title>
        <authorList>
            <person name="Gallardo-Escarate C."/>
        </authorList>
    </citation>
    <scope>NUCLEOTIDE SEQUENCE [LARGE SCALE GENOMIC DNA]</scope>
</reference>
<dbReference type="InterPro" id="IPR016093">
    <property type="entry name" value="MIR_motif"/>
</dbReference>